<evidence type="ECO:0000313" key="2">
    <source>
        <dbReference type="Proteomes" id="UP000330807"/>
    </source>
</evidence>
<dbReference type="Proteomes" id="UP000330807">
    <property type="component" value="Unassembled WGS sequence"/>
</dbReference>
<accession>A0A5K1IYM4</accession>
<gene>
    <name evidence="1" type="ORF">LMKDKBCB_02272</name>
</gene>
<proteinExistence type="predicted"/>
<evidence type="ECO:0000313" key="1">
    <source>
        <dbReference type="EMBL" id="VWM02207.1"/>
    </source>
</evidence>
<dbReference type="EMBL" id="CABWIH010000056">
    <property type="protein sequence ID" value="VWM02207.1"/>
    <property type="molecule type" value="Genomic_DNA"/>
</dbReference>
<name>A0A5K1IYM4_9ACTN</name>
<organism evidence="1 2">
    <name type="scientific">Collinsella aerofaciens</name>
    <dbReference type="NCBI Taxonomy" id="74426"/>
    <lineage>
        <taxon>Bacteria</taxon>
        <taxon>Bacillati</taxon>
        <taxon>Actinomycetota</taxon>
        <taxon>Coriobacteriia</taxon>
        <taxon>Coriobacteriales</taxon>
        <taxon>Coriobacteriaceae</taxon>
        <taxon>Collinsella</taxon>
    </lineage>
</organism>
<reference evidence="1 2" key="1">
    <citation type="submission" date="2019-10" db="EMBL/GenBank/DDBJ databases">
        <authorList>
            <person name="Wolf R A."/>
        </authorList>
    </citation>
    <scope>NUCLEOTIDE SEQUENCE [LARGE SCALE GENOMIC DNA]</scope>
    <source>
        <strain evidence="1">Collinsella_aerofaciens_AK_138A</strain>
    </source>
</reference>
<protein>
    <submittedName>
        <fullName evidence="1">Uncharacterized protein</fullName>
    </submittedName>
</protein>
<dbReference type="RefSeq" id="WP_156064185.1">
    <property type="nucleotide sequence ID" value="NZ_CABWIH010000056.1"/>
</dbReference>
<dbReference type="AlphaFoldDB" id="A0A5K1IYM4"/>
<sequence>MDYISTLALAAYDKACRWWSRQSERKQSIICAAVLLLLLAIAGKVEGTTPSGMYY</sequence>